<feature type="domain" description="Protein kinase" evidence="2">
    <location>
        <begin position="428"/>
        <end position="698"/>
    </location>
</feature>
<dbReference type="OrthoDB" id="1668230at2759"/>
<keyword evidence="4" id="KW-1185">Reference proteome</keyword>
<evidence type="ECO:0000313" key="3">
    <source>
        <dbReference type="EMBL" id="EHK20409.1"/>
    </source>
</evidence>
<dbReference type="PANTHER" id="PTHR24347">
    <property type="entry name" value="SERINE/THREONINE-PROTEIN KINASE"/>
    <property type="match status" value="1"/>
</dbReference>
<dbReference type="VEuPathDB" id="FungiDB:TRIVIDRAFT_68804"/>
<comment type="caution">
    <text evidence="3">The sequence shown here is derived from an EMBL/GenBank/DDBJ whole genome shotgun (WGS) entry which is preliminary data.</text>
</comment>
<dbReference type="CDD" id="cd00180">
    <property type="entry name" value="PKc"/>
    <property type="match status" value="1"/>
</dbReference>
<accession>G9MZ83</accession>
<keyword evidence="3" id="KW-0418">Kinase</keyword>
<dbReference type="GeneID" id="25797147"/>
<feature type="compositionally biased region" description="Polar residues" evidence="1">
    <location>
        <begin position="74"/>
        <end position="91"/>
    </location>
</feature>
<evidence type="ECO:0000259" key="2">
    <source>
        <dbReference type="PROSITE" id="PS50011"/>
    </source>
</evidence>
<dbReference type="Pfam" id="PF00069">
    <property type="entry name" value="Pkinase"/>
    <property type="match status" value="1"/>
</dbReference>
<feature type="compositionally biased region" description="Polar residues" evidence="1">
    <location>
        <begin position="113"/>
        <end position="126"/>
    </location>
</feature>
<feature type="compositionally biased region" description="Basic and acidic residues" evidence="1">
    <location>
        <begin position="18"/>
        <end position="30"/>
    </location>
</feature>
<sequence length="698" mass="77195">MSSPSKEPLSSPYAKASANDKETGVSEIRETSQPSQDAQLEPKSSPTQIEPRIAELVKAPANEESRALEVRELSQPSDGARSGSNCSTTQIEPRVEEFIRAQADERDDRAAETSQPSESNGSTTQAEPRVEEFIRARANEQEVIAAEISESSHDAPSESNGSTTQVEPRVAEFVRQQAIGVPNIPVEDIATVFTRAVPAAPDARLLIHSDYPDGHDMRMNPAITRLSGITRGREILAVAQRLHDVYFTVQFSEPIELNCQVFYDPGSDDCFFINLSPEHIEVQLCGISDPGALFVLKSKKGQSVQPGIWRIAANQGLDHHPLFEFLLLEKPFNVSIHKANTPLIKRAADADVGKMSKRQRLENRMPAEIIATQSTDSLLSKSGSTETDLGSTREIVDKAAVPLLDLADRETAVIKVHPAATDSGTYRLQRIKQLGATRSTLVFSCRHSGLPKKRLVVKVLRYNGNSPLHLPIFARLWETEKSLLQDLKHRNVVALEAFDGRMFAIYLELLPLSLCRGLYSPFTQPDAHMILLNMSSALSYLANLGIVHNDIKPANIAYNPQRGAVLFDFGMACKIEERPGGGTPWYLPPDMIENKNRGLPGDIWAMGVTMLYVLQKIKMPERMTRGWNLRELVPPVQKESSAFVQMNDWLNIVAEKRAELNKKDLVENAVFQMLDTDGALRAAAGGIEEALKVPLKAY</sequence>
<dbReference type="SUPFAM" id="SSF56112">
    <property type="entry name" value="Protein kinase-like (PK-like)"/>
    <property type="match status" value="1"/>
</dbReference>
<evidence type="ECO:0000256" key="1">
    <source>
        <dbReference type="SAM" id="MobiDB-lite"/>
    </source>
</evidence>
<evidence type="ECO:0000313" key="4">
    <source>
        <dbReference type="Proteomes" id="UP000007115"/>
    </source>
</evidence>
<dbReference type="EMBL" id="ABDF02000080">
    <property type="protein sequence ID" value="EHK20409.1"/>
    <property type="molecule type" value="Genomic_DNA"/>
</dbReference>
<dbReference type="RefSeq" id="XP_013954604.1">
    <property type="nucleotide sequence ID" value="XM_014099129.1"/>
</dbReference>
<feature type="region of interest" description="Disordered" evidence="1">
    <location>
        <begin position="1"/>
        <end position="129"/>
    </location>
</feature>
<dbReference type="GO" id="GO:0005524">
    <property type="term" value="F:ATP binding"/>
    <property type="evidence" value="ECO:0007669"/>
    <property type="project" value="InterPro"/>
</dbReference>
<reference evidence="3 4" key="1">
    <citation type="journal article" date="2011" name="Genome Biol.">
        <title>Comparative genome sequence analysis underscores mycoparasitism as the ancestral life style of Trichoderma.</title>
        <authorList>
            <person name="Kubicek C.P."/>
            <person name="Herrera-Estrella A."/>
            <person name="Seidl-Seiboth V."/>
            <person name="Martinez D.A."/>
            <person name="Druzhinina I.S."/>
            <person name="Thon M."/>
            <person name="Zeilinger S."/>
            <person name="Casas-Flores S."/>
            <person name="Horwitz B.A."/>
            <person name="Mukherjee P.K."/>
            <person name="Mukherjee M."/>
            <person name="Kredics L."/>
            <person name="Alcaraz L.D."/>
            <person name="Aerts A."/>
            <person name="Antal Z."/>
            <person name="Atanasova L."/>
            <person name="Cervantes-Badillo M.G."/>
            <person name="Challacombe J."/>
            <person name="Chertkov O."/>
            <person name="McCluskey K."/>
            <person name="Coulpier F."/>
            <person name="Deshpande N."/>
            <person name="von Doehren H."/>
            <person name="Ebbole D.J."/>
            <person name="Esquivel-Naranjo E.U."/>
            <person name="Fekete E."/>
            <person name="Flipphi M."/>
            <person name="Glaser F."/>
            <person name="Gomez-Rodriguez E.Y."/>
            <person name="Gruber S."/>
            <person name="Han C."/>
            <person name="Henrissat B."/>
            <person name="Hermosa R."/>
            <person name="Hernandez-Onate M."/>
            <person name="Karaffa L."/>
            <person name="Kosti I."/>
            <person name="Le Crom S."/>
            <person name="Lindquist E."/>
            <person name="Lucas S."/>
            <person name="Luebeck M."/>
            <person name="Luebeck P.S."/>
            <person name="Margeot A."/>
            <person name="Metz B."/>
            <person name="Misra M."/>
            <person name="Nevalainen H."/>
            <person name="Omann M."/>
            <person name="Packer N."/>
            <person name="Perrone G."/>
            <person name="Uresti-Rivera E.E."/>
            <person name="Salamov A."/>
            <person name="Schmoll M."/>
            <person name="Seiboth B."/>
            <person name="Shapiro H."/>
            <person name="Sukno S."/>
            <person name="Tamayo-Ramos J.A."/>
            <person name="Tisch D."/>
            <person name="Wiest A."/>
            <person name="Wilkinson H.H."/>
            <person name="Zhang M."/>
            <person name="Coutinho P.M."/>
            <person name="Kenerley C.M."/>
            <person name="Monte E."/>
            <person name="Baker S.E."/>
            <person name="Grigoriev I.V."/>
        </authorList>
    </citation>
    <scope>NUCLEOTIDE SEQUENCE [LARGE SCALE GENOMIC DNA]</scope>
    <source>
        <strain evidence="4">Gv29-8 / FGSC 10586</strain>
    </source>
</reference>
<dbReference type="STRING" id="413071.G9MZ83"/>
<organism evidence="3 4">
    <name type="scientific">Hypocrea virens (strain Gv29-8 / FGSC 10586)</name>
    <name type="common">Gliocladium virens</name>
    <name type="synonym">Trichoderma virens</name>
    <dbReference type="NCBI Taxonomy" id="413071"/>
    <lineage>
        <taxon>Eukaryota</taxon>
        <taxon>Fungi</taxon>
        <taxon>Dikarya</taxon>
        <taxon>Ascomycota</taxon>
        <taxon>Pezizomycotina</taxon>
        <taxon>Sordariomycetes</taxon>
        <taxon>Hypocreomycetidae</taxon>
        <taxon>Hypocreales</taxon>
        <taxon>Hypocreaceae</taxon>
        <taxon>Trichoderma</taxon>
    </lineage>
</organism>
<protein>
    <submittedName>
        <fullName evidence="3">Serine/threonine protein kinase</fullName>
    </submittedName>
</protein>
<dbReference type="InterPro" id="IPR011009">
    <property type="entry name" value="Kinase-like_dom_sf"/>
</dbReference>
<dbReference type="GO" id="GO:0004674">
    <property type="term" value="F:protein serine/threonine kinase activity"/>
    <property type="evidence" value="ECO:0007669"/>
    <property type="project" value="UniProtKB-KW"/>
</dbReference>
<dbReference type="InParanoid" id="G9MZ83"/>
<dbReference type="InterPro" id="IPR000719">
    <property type="entry name" value="Prot_kinase_dom"/>
</dbReference>
<feature type="compositionally biased region" description="Basic and acidic residues" evidence="1">
    <location>
        <begin position="93"/>
        <end position="111"/>
    </location>
</feature>
<dbReference type="OMA" id="HNDENQI"/>
<dbReference type="Proteomes" id="UP000007115">
    <property type="component" value="Unassembled WGS sequence"/>
</dbReference>
<dbReference type="SMART" id="SM00220">
    <property type="entry name" value="S_TKc"/>
    <property type="match status" value="1"/>
</dbReference>
<dbReference type="PROSITE" id="PS50011">
    <property type="entry name" value="PROTEIN_KINASE_DOM"/>
    <property type="match status" value="1"/>
</dbReference>
<feature type="compositionally biased region" description="Basic and acidic residues" evidence="1">
    <location>
        <begin position="61"/>
        <end position="72"/>
    </location>
</feature>
<dbReference type="HOGENOM" id="CLU_021323_0_0_1"/>
<keyword evidence="3" id="KW-0723">Serine/threonine-protein kinase</keyword>
<gene>
    <name evidence="3" type="ORF">TRIVIDRAFT_68804</name>
</gene>
<dbReference type="eggNOG" id="KOG0198">
    <property type="taxonomic scope" value="Eukaryota"/>
</dbReference>
<proteinExistence type="predicted"/>
<feature type="compositionally biased region" description="Polar residues" evidence="1">
    <location>
        <begin position="31"/>
        <end position="48"/>
    </location>
</feature>
<keyword evidence="3" id="KW-0808">Transferase</keyword>
<dbReference type="AlphaFoldDB" id="G9MZ83"/>
<name>G9MZ83_HYPVG</name>
<dbReference type="Gene3D" id="1.10.510.10">
    <property type="entry name" value="Transferase(Phosphotransferase) domain 1"/>
    <property type="match status" value="1"/>
</dbReference>